<evidence type="ECO:0000313" key="2">
    <source>
        <dbReference type="Proteomes" id="UP000807025"/>
    </source>
</evidence>
<proteinExistence type="predicted"/>
<dbReference type="EMBL" id="MU154587">
    <property type="protein sequence ID" value="KAF9493305.1"/>
    <property type="molecule type" value="Genomic_DNA"/>
</dbReference>
<dbReference type="AlphaFoldDB" id="A0A9P5ZV76"/>
<name>A0A9P5ZV76_PLEER</name>
<dbReference type="OrthoDB" id="3193108at2759"/>
<organism evidence="1 2">
    <name type="scientific">Pleurotus eryngii</name>
    <name type="common">Boletus of the steppes</name>
    <dbReference type="NCBI Taxonomy" id="5323"/>
    <lineage>
        <taxon>Eukaryota</taxon>
        <taxon>Fungi</taxon>
        <taxon>Dikarya</taxon>
        <taxon>Basidiomycota</taxon>
        <taxon>Agaricomycotina</taxon>
        <taxon>Agaricomycetes</taxon>
        <taxon>Agaricomycetidae</taxon>
        <taxon>Agaricales</taxon>
        <taxon>Pleurotineae</taxon>
        <taxon>Pleurotaceae</taxon>
        <taxon>Pleurotus</taxon>
    </lineage>
</organism>
<dbReference type="Proteomes" id="UP000807025">
    <property type="component" value="Unassembled WGS sequence"/>
</dbReference>
<keyword evidence="2" id="KW-1185">Reference proteome</keyword>
<sequence length="407" mass="44821">MPFQQYQCSLVAGVMKQHHNSHLLMKDQWPPAVAVVLNQAQQGVQEDKVGEQDIKTFAFKLSFIPNHPMRPSSNPSSNTLYWHFLATHKKARSHLGPILCQTVSANSQWSAYTPMGSSESVPVVFIAPIAHVIVRPIPDFPVPGIIHACLAIRLWSCFQSAHLDEHDLSVFWCHDDACGPEELEDSLDDINDLQLPPPQLPSPPSLPPLLFSSITSNASPFISTEQFPLGFAPIKYEDVYPYGVQWREEISGMITNNAKDDETICIRSSDAASAGEAFFLKLLSLLGGDSTDLPVEIELENLMLDNLQCWSWSRANEIILAGAPSASQIYWWSSFSVTSQGIKIAAHILFGSLAVMQAAKLQIYANVLEGLDGSHVLLRRLNWSSLTDSFHDASTAQKVIAAIGMGC</sequence>
<comment type="caution">
    <text evidence="1">The sequence shown here is derived from an EMBL/GenBank/DDBJ whole genome shotgun (WGS) entry which is preliminary data.</text>
</comment>
<accession>A0A9P5ZV76</accession>
<reference evidence="1" key="1">
    <citation type="submission" date="2020-11" db="EMBL/GenBank/DDBJ databases">
        <authorList>
            <consortium name="DOE Joint Genome Institute"/>
            <person name="Ahrendt S."/>
            <person name="Riley R."/>
            <person name="Andreopoulos W."/>
            <person name="Labutti K."/>
            <person name="Pangilinan J."/>
            <person name="Ruiz-Duenas F.J."/>
            <person name="Barrasa J.M."/>
            <person name="Sanchez-Garcia M."/>
            <person name="Camarero S."/>
            <person name="Miyauchi S."/>
            <person name="Serrano A."/>
            <person name="Linde D."/>
            <person name="Babiker R."/>
            <person name="Drula E."/>
            <person name="Ayuso-Fernandez I."/>
            <person name="Pacheco R."/>
            <person name="Padilla G."/>
            <person name="Ferreira P."/>
            <person name="Barriuso J."/>
            <person name="Kellner H."/>
            <person name="Castanera R."/>
            <person name="Alfaro M."/>
            <person name="Ramirez L."/>
            <person name="Pisabarro A.G."/>
            <person name="Kuo A."/>
            <person name="Tritt A."/>
            <person name="Lipzen A."/>
            <person name="He G."/>
            <person name="Yan M."/>
            <person name="Ng V."/>
            <person name="Cullen D."/>
            <person name="Martin F."/>
            <person name="Rosso M.-N."/>
            <person name="Henrissat B."/>
            <person name="Hibbett D."/>
            <person name="Martinez A.T."/>
            <person name="Grigoriev I.V."/>
        </authorList>
    </citation>
    <scope>NUCLEOTIDE SEQUENCE</scope>
    <source>
        <strain evidence="1">ATCC 90797</strain>
    </source>
</reference>
<evidence type="ECO:0000313" key="1">
    <source>
        <dbReference type="EMBL" id="KAF9493305.1"/>
    </source>
</evidence>
<gene>
    <name evidence="1" type="ORF">BDN71DRAFT_1432562</name>
</gene>
<protein>
    <submittedName>
        <fullName evidence="1">Uncharacterized protein</fullName>
    </submittedName>
</protein>